<evidence type="ECO:0000313" key="3">
    <source>
        <dbReference type="Proteomes" id="UP001497457"/>
    </source>
</evidence>
<accession>A0ABC9DYM7</accession>
<gene>
    <name evidence="2" type="ORF">URODEC1_LOCUS89423</name>
</gene>
<evidence type="ECO:0000313" key="2">
    <source>
        <dbReference type="EMBL" id="CAL5046590.1"/>
    </source>
</evidence>
<reference evidence="2" key="1">
    <citation type="submission" date="2024-10" db="EMBL/GenBank/DDBJ databases">
        <authorList>
            <person name="Ryan C."/>
        </authorList>
    </citation>
    <scope>NUCLEOTIDE SEQUENCE [LARGE SCALE GENOMIC DNA]</scope>
</reference>
<keyword evidence="1" id="KW-0812">Transmembrane</keyword>
<name>A0ABC9DYM7_9POAL</name>
<organism evidence="2 3">
    <name type="scientific">Urochloa decumbens</name>
    <dbReference type="NCBI Taxonomy" id="240449"/>
    <lineage>
        <taxon>Eukaryota</taxon>
        <taxon>Viridiplantae</taxon>
        <taxon>Streptophyta</taxon>
        <taxon>Embryophyta</taxon>
        <taxon>Tracheophyta</taxon>
        <taxon>Spermatophyta</taxon>
        <taxon>Magnoliopsida</taxon>
        <taxon>Liliopsida</taxon>
        <taxon>Poales</taxon>
        <taxon>Poaceae</taxon>
        <taxon>PACMAD clade</taxon>
        <taxon>Panicoideae</taxon>
        <taxon>Panicodae</taxon>
        <taxon>Paniceae</taxon>
        <taxon>Melinidinae</taxon>
        <taxon>Urochloa</taxon>
    </lineage>
</organism>
<feature type="transmembrane region" description="Helical" evidence="1">
    <location>
        <begin position="99"/>
        <end position="120"/>
    </location>
</feature>
<dbReference type="EMBL" id="OZ075145">
    <property type="protein sequence ID" value="CAL5046590.1"/>
    <property type="molecule type" value="Genomic_DNA"/>
</dbReference>
<sequence length="121" mass="12240">MAAELPEAGIVAEPELPVPEMGMVALYIAVGCAEILKPLLDFLQGARGRSPVLDAAAAAVVITVPVAYLAGIILLYLHVASAAAAAAGAPMPPAALGRFSVLLSALLLFMASIFFLAAGVR</sequence>
<dbReference type="Proteomes" id="UP001497457">
    <property type="component" value="Chromosome 35b"/>
</dbReference>
<feature type="transmembrane region" description="Helical" evidence="1">
    <location>
        <begin position="55"/>
        <end position="79"/>
    </location>
</feature>
<dbReference type="AlphaFoldDB" id="A0ABC9DYM7"/>
<proteinExistence type="predicted"/>
<keyword evidence="1" id="KW-1133">Transmembrane helix</keyword>
<keyword evidence="3" id="KW-1185">Reference proteome</keyword>
<protein>
    <submittedName>
        <fullName evidence="2">Uncharacterized protein</fullName>
    </submittedName>
</protein>
<keyword evidence="1" id="KW-0472">Membrane</keyword>
<evidence type="ECO:0000256" key="1">
    <source>
        <dbReference type="SAM" id="Phobius"/>
    </source>
</evidence>